<keyword evidence="3" id="KW-1185">Reference proteome</keyword>
<feature type="region of interest" description="Disordered" evidence="1">
    <location>
        <begin position="1"/>
        <end position="30"/>
    </location>
</feature>
<evidence type="ECO:0000313" key="2">
    <source>
        <dbReference type="EMBL" id="CAH2065723.1"/>
    </source>
</evidence>
<protein>
    <submittedName>
        <fullName evidence="2">Uncharacterized protein</fullName>
    </submittedName>
</protein>
<gene>
    <name evidence="2" type="ORF">IPOD504_LOCUS13104</name>
</gene>
<proteinExistence type="predicted"/>
<evidence type="ECO:0000313" key="3">
    <source>
        <dbReference type="Proteomes" id="UP000837857"/>
    </source>
</evidence>
<organism evidence="2 3">
    <name type="scientific">Iphiclides podalirius</name>
    <name type="common">scarce swallowtail</name>
    <dbReference type="NCBI Taxonomy" id="110791"/>
    <lineage>
        <taxon>Eukaryota</taxon>
        <taxon>Metazoa</taxon>
        <taxon>Ecdysozoa</taxon>
        <taxon>Arthropoda</taxon>
        <taxon>Hexapoda</taxon>
        <taxon>Insecta</taxon>
        <taxon>Pterygota</taxon>
        <taxon>Neoptera</taxon>
        <taxon>Endopterygota</taxon>
        <taxon>Lepidoptera</taxon>
        <taxon>Glossata</taxon>
        <taxon>Ditrysia</taxon>
        <taxon>Papilionoidea</taxon>
        <taxon>Papilionidae</taxon>
        <taxon>Papilioninae</taxon>
        <taxon>Iphiclides</taxon>
    </lineage>
</organism>
<accession>A0ABN8IZJ3</accession>
<evidence type="ECO:0000256" key="1">
    <source>
        <dbReference type="SAM" id="MobiDB-lite"/>
    </source>
</evidence>
<reference evidence="2" key="1">
    <citation type="submission" date="2022-03" db="EMBL/GenBank/DDBJ databases">
        <authorList>
            <person name="Martin H S."/>
        </authorList>
    </citation>
    <scope>NUCLEOTIDE SEQUENCE</scope>
</reference>
<feature type="region of interest" description="Disordered" evidence="1">
    <location>
        <begin position="48"/>
        <end position="70"/>
    </location>
</feature>
<dbReference type="Proteomes" id="UP000837857">
    <property type="component" value="Chromosome 4"/>
</dbReference>
<feature type="compositionally biased region" description="Polar residues" evidence="1">
    <location>
        <begin position="10"/>
        <end position="30"/>
    </location>
</feature>
<sequence>MWLGFGAARVSTSTPNPTREQIPIASNSASDISIVEPPSLVPIEILDHSMESPDGDESPTHPSEEGFSAGLSLFVIEPAHDCPCSDERLLSEEDERNDATFIK</sequence>
<dbReference type="EMBL" id="OW152816">
    <property type="protein sequence ID" value="CAH2065723.1"/>
    <property type="molecule type" value="Genomic_DNA"/>
</dbReference>
<feature type="non-terminal residue" evidence="2">
    <location>
        <position position="1"/>
    </location>
</feature>
<name>A0ABN8IZJ3_9NEOP</name>
<feature type="region of interest" description="Disordered" evidence="1">
    <location>
        <begin position="84"/>
        <end position="103"/>
    </location>
</feature>